<protein>
    <submittedName>
        <fullName evidence="3">GH36 C-terminal domain-containing protein</fullName>
    </submittedName>
</protein>
<dbReference type="Gene3D" id="2.60.40.1180">
    <property type="entry name" value="Golgi alpha-mannosidase II"/>
    <property type="match status" value="1"/>
</dbReference>
<dbReference type="InterPro" id="IPR013780">
    <property type="entry name" value="Glyco_hydro_b"/>
</dbReference>
<evidence type="ECO:0000313" key="4">
    <source>
        <dbReference type="Proteomes" id="UP000634229"/>
    </source>
</evidence>
<dbReference type="Proteomes" id="UP000634229">
    <property type="component" value="Unassembled WGS sequence"/>
</dbReference>
<gene>
    <name evidence="3" type="ORF">JK363_13540</name>
</gene>
<dbReference type="EMBL" id="JAERRF010000007">
    <property type="protein sequence ID" value="MBL1097681.1"/>
    <property type="molecule type" value="Genomic_DNA"/>
</dbReference>
<name>A0ABS1NC82_9ACTN</name>
<feature type="compositionally biased region" description="Low complexity" evidence="1">
    <location>
        <begin position="8"/>
        <end position="20"/>
    </location>
</feature>
<evidence type="ECO:0000256" key="1">
    <source>
        <dbReference type="SAM" id="MobiDB-lite"/>
    </source>
</evidence>
<comment type="caution">
    <text evidence="3">The sequence shown here is derived from an EMBL/GenBank/DDBJ whole genome shotgun (WGS) entry which is preliminary data.</text>
</comment>
<feature type="region of interest" description="Disordered" evidence="1">
    <location>
        <begin position="1"/>
        <end position="34"/>
    </location>
</feature>
<reference evidence="3 4" key="1">
    <citation type="submission" date="2021-01" db="EMBL/GenBank/DDBJ databases">
        <title>WGS of actinomycetes isolated from Thailand.</title>
        <authorList>
            <person name="Thawai C."/>
        </authorList>
    </citation>
    <scope>NUCLEOTIDE SEQUENCE [LARGE SCALE GENOMIC DNA]</scope>
    <source>
        <strain evidence="3 4">CA1R205</strain>
    </source>
</reference>
<evidence type="ECO:0000313" key="3">
    <source>
        <dbReference type="EMBL" id="MBL1097681.1"/>
    </source>
</evidence>
<proteinExistence type="predicted"/>
<evidence type="ECO:0000259" key="2">
    <source>
        <dbReference type="Pfam" id="PF16874"/>
    </source>
</evidence>
<feature type="domain" description="Glycosyl hydrolase family 36 C-terminal" evidence="2">
    <location>
        <begin position="41"/>
        <end position="106"/>
    </location>
</feature>
<keyword evidence="4" id="KW-1185">Reference proteome</keyword>
<accession>A0ABS1NC82</accession>
<sequence>MWWGNGAGSSSSSLTGCPSGRPCSPAAAGTPTSNVRCCPPEDEVVVFPFQPSALTRSAAGTRLKGLDPDARYQDEGTGAVHEGAVLLSHGLPPLLSFDWTSELVHLRRVPR</sequence>
<organism evidence="3 4">
    <name type="scientific">Streptomyces coffeae</name>
    <dbReference type="NCBI Taxonomy" id="621382"/>
    <lineage>
        <taxon>Bacteria</taxon>
        <taxon>Bacillati</taxon>
        <taxon>Actinomycetota</taxon>
        <taxon>Actinomycetes</taxon>
        <taxon>Kitasatosporales</taxon>
        <taxon>Streptomycetaceae</taxon>
        <taxon>Streptomyces</taxon>
    </lineage>
</organism>
<dbReference type="InterPro" id="IPR031705">
    <property type="entry name" value="Glyco_hydro_36_C"/>
</dbReference>
<dbReference type="Pfam" id="PF16874">
    <property type="entry name" value="Glyco_hydro_36C"/>
    <property type="match status" value="1"/>
</dbReference>